<dbReference type="Proteomes" id="UP001286174">
    <property type="component" value="Unassembled WGS sequence"/>
</dbReference>
<evidence type="ECO:0000313" key="4">
    <source>
        <dbReference type="Proteomes" id="UP001286174"/>
    </source>
</evidence>
<proteinExistence type="predicted"/>
<dbReference type="InterPro" id="IPR010095">
    <property type="entry name" value="Cas12f1-like_TNB"/>
</dbReference>
<comment type="caution">
    <text evidence="3">The sequence shown here is derived from an EMBL/GenBank/DDBJ whole genome shotgun (WGS) entry which is preliminary data.</text>
</comment>
<feature type="domain" description="Cas12f1-like TNB" evidence="2">
    <location>
        <begin position="1"/>
        <end position="39"/>
    </location>
</feature>
<sequence length="50" mass="5858">MCHECGALHKLTKDLSVREWTCPDCRHQHDRDENAALNIRDEAVRIYCTC</sequence>
<accession>A0AB35U9P2</accession>
<dbReference type="Pfam" id="PF07282">
    <property type="entry name" value="Cas12f1-like_TNB"/>
    <property type="match status" value="1"/>
</dbReference>
<evidence type="ECO:0000259" key="2">
    <source>
        <dbReference type="Pfam" id="PF07282"/>
    </source>
</evidence>
<name>A0AB35U9P2_9FIRM</name>
<reference evidence="3 4" key="1">
    <citation type="submission" date="2022-03" db="EMBL/GenBank/DDBJ databases">
        <title>Novel taxa within the pig intestine.</title>
        <authorList>
            <person name="Wylensek D."/>
            <person name="Bishof K."/>
            <person name="Afrizal A."/>
            <person name="Clavel T."/>
        </authorList>
    </citation>
    <scope>NUCLEOTIDE SEQUENCE [LARGE SCALE GENOMIC DNA]</scope>
    <source>
        <strain evidence="3 4">CLA-KB-P133</strain>
    </source>
</reference>
<evidence type="ECO:0000313" key="3">
    <source>
        <dbReference type="EMBL" id="MDX8420479.1"/>
    </source>
</evidence>
<keyword evidence="4" id="KW-1185">Reference proteome</keyword>
<organism evidence="3 4">
    <name type="scientific">Grylomicrobium aquisgranensis</name>
    <dbReference type="NCBI Taxonomy" id="2926318"/>
    <lineage>
        <taxon>Bacteria</taxon>
        <taxon>Bacillati</taxon>
        <taxon>Bacillota</taxon>
        <taxon>Erysipelotrichia</taxon>
        <taxon>Erysipelotrichales</taxon>
        <taxon>Erysipelotrichaceae</taxon>
        <taxon>Grylomicrobium</taxon>
    </lineage>
</organism>
<keyword evidence="1" id="KW-0238">DNA-binding</keyword>
<dbReference type="EMBL" id="JALBUR010000040">
    <property type="protein sequence ID" value="MDX8420479.1"/>
    <property type="molecule type" value="Genomic_DNA"/>
</dbReference>
<gene>
    <name evidence="3" type="ORF">MOZ60_10320</name>
</gene>
<protein>
    <submittedName>
        <fullName evidence="3">Transposase</fullName>
    </submittedName>
</protein>
<dbReference type="AlphaFoldDB" id="A0AB35U9P2"/>
<evidence type="ECO:0000256" key="1">
    <source>
        <dbReference type="ARBA" id="ARBA00023125"/>
    </source>
</evidence>
<dbReference type="GO" id="GO:0003677">
    <property type="term" value="F:DNA binding"/>
    <property type="evidence" value="ECO:0007669"/>
    <property type="project" value="UniProtKB-KW"/>
</dbReference>